<dbReference type="EMBL" id="UOFJ01000266">
    <property type="protein sequence ID" value="VAW67308.1"/>
    <property type="molecule type" value="Genomic_DNA"/>
</dbReference>
<dbReference type="AlphaFoldDB" id="A0A3B0XG75"/>
<dbReference type="Gene3D" id="1.10.1220.10">
    <property type="entry name" value="Met repressor-like"/>
    <property type="match status" value="1"/>
</dbReference>
<dbReference type="InterPro" id="IPR013321">
    <property type="entry name" value="Arc_rbn_hlx_hlx"/>
</dbReference>
<gene>
    <name evidence="2" type="ORF">MNBD_GAMMA10-2696</name>
</gene>
<protein>
    <recommendedName>
        <fullName evidence="1">Antitoxin FitA-like ribbon-helix-helix domain-containing protein</fullName>
    </recommendedName>
</protein>
<reference evidence="2" key="1">
    <citation type="submission" date="2018-06" db="EMBL/GenBank/DDBJ databases">
        <authorList>
            <person name="Zhirakovskaya E."/>
        </authorList>
    </citation>
    <scope>NUCLEOTIDE SEQUENCE</scope>
</reference>
<accession>A0A3B0XG75</accession>
<feature type="domain" description="Antitoxin FitA-like ribbon-helix-helix" evidence="1">
    <location>
        <begin position="10"/>
        <end position="35"/>
    </location>
</feature>
<name>A0A3B0XG75_9ZZZZ</name>
<evidence type="ECO:0000313" key="2">
    <source>
        <dbReference type="EMBL" id="VAW67308.1"/>
    </source>
</evidence>
<proteinExistence type="predicted"/>
<organism evidence="2">
    <name type="scientific">hydrothermal vent metagenome</name>
    <dbReference type="NCBI Taxonomy" id="652676"/>
    <lineage>
        <taxon>unclassified sequences</taxon>
        <taxon>metagenomes</taxon>
        <taxon>ecological metagenomes</taxon>
    </lineage>
</organism>
<dbReference type="SUPFAM" id="SSF47598">
    <property type="entry name" value="Ribbon-helix-helix"/>
    <property type="match status" value="1"/>
</dbReference>
<evidence type="ECO:0000259" key="1">
    <source>
        <dbReference type="Pfam" id="PF22513"/>
    </source>
</evidence>
<dbReference type="InterPro" id="IPR053853">
    <property type="entry name" value="FitA-like_RHH"/>
</dbReference>
<dbReference type="GO" id="GO:0006355">
    <property type="term" value="P:regulation of DNA-templated transcription"/>
    <property type="evidence" value="ECO:0007669"/>
    <property type="project" value="InterPro"/>
</dbReference>
<dbReference type="InterPro" id="IPR010985">
    <property type="entry name" value="Ribbon_hlx_hlx"/>
</dbReference>
<sequence length="92" mass="10184">MGYAFDGASVNALKLQAAKHGISAEAEHRRIFEQVLVGPERRSFSAVLAEMPDVGRDADFERMQGEKGYISVITVGELRCGIELIRYRGDIL</sequence>
<dbReference type="Pfam" id="PF22513">
    <property type="entry name" value="FitA-like_RHH"/>
    <property type="match status" value="1"/>
</dbReference>